<feature type="compositionally biased region" description="Basic residues" evidence="2">
    <location>
        <begin position="398"/>
        <end position="407"/>
    </location>
</feature>
<dbReference type="AlphaFoldDB" id="A0A6U0V2M0"/>
<feature type="region of interest" description="Disordered" evidence="2">
    <location>
        <begin position="850"/>
        <end position="899"/>
    </location>
</feature>
<feature type="compositionally biased region" description="Polar residues" evidence="2">
    <location>
        <begin position="503"/>
        <end position="512"/>
    </location>
</feature>
<keyword evidence="1" id="KW-0479">Metal-binding</keyword>
<feature type="compositionally biased region" description="Basic residues" evidence="2">
    <location>
        <begin position="591"/>
        <end position="604"/>
    </location>
</feature>
<feature type="region of interest" description="Disordered" evidence="2">
    <location>
        <begin position="174"/>
        <end position="234"/>
    </location>
</feature>
<feature type="region of interest" description="Disordered" evidence="2">
    <location>
        <begin position="379"/>
        <end position="415"/>
    </location>
</feature>
<feature type="compositionally biased region" description="Basic residues" evidence="2">
    <location>
        <begin position="344"/>
        <end position="358"/>
    </location>
</feature>
<feature type="region of interest" description="Disordered" evidence="2">
    <location>
        <begin position="276"/>
        <end position="321"/>
    </location>
</feature>
<gene>
    <name evidence="4" type="ORF">PPAR00522_LOCUS6609</name>
    <name evidence="5" type="ORF">PPAR00522_LOCUS6610</name>
</gene>
<feature type="compositionally biased region" description="Low complexity" evidence="2">
    <location>
        <begin position="882"/>
        <end position="899"/>
    </location>
</feature>
<feature type="compositionally biased region" description="Polar residues" evidence="2">
    <location>
        <begin position="311"/>
        <end position="321"/>
    </location>
</feature>
<evidence type="ECO:0000259" key="3">
    <source>
        <dbReference type="PROSITE" id="PS50157"/>
    </source>
</evidence>
<feature type="compositionally biased region" description="Polar residues" evidence="2">
    <location>
        <begin position="612"/>
        <end position="633"/>
    </location>
</feature>
<feature type="compositionally biased region" description="Polar residues" evidence="2">
    <location>
        <begin position="282"/>
        <end position="295"/>
    </location>
</feature>
<feature type="compositionally biased region" description="Polar residues" evidence="2">
    <location>
        <begin position="174"/>
        <end position="187"/>
    </location>
</feature>
<dbReference type="PROSITE" id="PS00028">
    <property type="entry name" value="ZINC_FINGER_C2H2_1"/>
    <property type="match status" value="1"/>
</dbReference>
<feature type="compositionally biased region" description="Low complexity" evidence="2">
    <location>
        <begin position="76"/>
        <end position="89"/>
    </location>
</feature>
<name>A0A6U0V2M0_9CHLO</name>
<feature type="compositionally biased region" description="Basic and acidic residues" evidence="2">
    <location>
        <begin position="855"/>
        <end position="881"/>
    </location>
</feature>
<proteinExistence type="predicted"/>
<dbReference type="InterPro" id="IPR013087">
    <property type="entry name" value="Znf_C2H2_type"/>
</dbReference>
<feature type="compositionally biased region" description="Polar residues" evidence="2">
    <location>
        <begin position="54"/>
        <end position="70"/>
    </location>
</feature>
<evidence type="ECO:0000313" key="5">
    <source>
        <dbReference type="EMBL" id="CAD8770210.1"/>
    </source>
</evidence>
<evidence type="ECO:0000256" key="1">
    <source>
        <dbReference type="PROSITE-ProRule" id="PRU00042"/>
    </source>
</evidence>
<organism evidence="4">
    <name type="scientific">Polytomella parva</name>
    <dbReference type="NCBI Taxonomy" id="51329"/>
    <lineage>
        <taxon>Eukaryota</taxon>
        <taxon>Viridiplantae</taxon>
        <taxon>Chlorophyta</taxon>
        <taxon>core chlorophytes</taxon>
        <taxon>Chlorophyceae</taxon>
        <taxon>CS clade</taxon>
        <taxon>Chlamydomonadales</taxon>
        <taxon>Chlamydomonadaceae</taxon>
        <taxon>Polytomella</taxon>
    </lineage>
</organism>
<feature type="compositionally biased region" description="Basic and acidic residues" evidence="2">
    <location>
        <begin position="91"/>
        <end position="113"/>
    </location>
</feature>
<feature type="compositionally biased region" description="Basic and acidic residues" evidence="2">
    <location>
        <begin position="480"/>
        <end position="498"/>
    </location>
</feature>
<feature type="compositionally biased region" description="Polar residues" evidence="2">
    <location>
        <begin position="213"/>
        <end position="223"/>
    </location>
</feature>
<sequence length="899" mass="100354">MRGRNYKCVDCDETFQNGAQLKAHNREVHSDNFADEDNNEQGSYVSTYAPQNQRYRSYNNNDNMIPQSGSYGHFGSRPNYNNDSSSNSNYKADRYDNNTSGFERRYTEGRNDNKNINNNRYDSTSYSNNTTSYQNSNADSFNKYSSDNYGYSNNDNSGSYFSASYRGDKYGKSYNRNGEGETSSWYNQGAHPGSRMSYQATGDPILDEKHRTNNASRNDTSYGTYHRESPSSLRNADYYANYNDTHHGYGAKPRNRGGYNNNATSSASYYKDTSYEQPAEGYSNSYEAQPNSYAPQQRRRNRNGGRRNNNDFNSQQDHQYSTVNPPVFEMTQQEAETKFVGTNPRRRNNNKNRARRNPPPHNVARTDLAVVVDGPVVESTISRTETNPTADTPEKKRGYYNRKRRGFRNPGETLLEKNEDHQLASMTAPPEEATTLGAVEESASAVLAPAAEGEVPASGNGNRRSGRGKKWSGNHGRGQRVSEVKQNAVEKDEEHKDIAVGVSDSNKATTVVANPAIESHKRSDHRRAQTGGSAIAPKNAAPSVRDSPTIPPTPAPEESVAAANAAASNAITPVAINTGNRSSVKPSGSNKRPRKNERRHRKNNKDKATATAPESGSTSVLTSANTKNNAPSSSRRKPASWNNRPRRGGNEPRDATEEESSKRNQHKESKRRSPRPPHVKVVFSYDEFEQETPAIVEGGEQEGVSITTTPPSPRVRVRLVVPKGRERREPAVKHKEEGSAASLAPAVTLDESATRFSSGTKDRMTRRNDPLFLAIALVPSDAEEITSNTKWSTSWRNYTNRRLQQAIKTGKEVEAPVVHLFSRLSQKMLERDAEGHLVVTPFNDVMKLNKKRRKREGENRWRRNSRKEKEEGEKGEKKICEEVVATSTEEESPAPAAEA</sequence>
<dbReference type="EMBL" id="HBFM01010408">
    <property type="protein sequence ID" value="CAD8770209.1"/>
    <property type="molecule type" value="Transcribed_RNA"/>
</dbReference>
<feature type="region of interest" description="Disordered" evidence="2">
    <location>
        <begin position="54"/>
        <end position="139"/>
    </location>
</feature>
<keyword evidence="1" id="KW-0862">Zinc</keyword>
<dbReference type="EMBL" id="HBFM01010409">
    <property type="protein sequence ID" value="CAD8770210.1"/>
    <property type="molecule type" value="Transcribed_RNA"/>
</dbReference>
<feature type="compositionally biased region" description="Basic and acidic residues" evidence="2">
    <location>
        <begin position="648"/>
        <end position="662"/>
    </location>
</feature>
<reference evidence="4" key="1">
    <citation type="submission" date="2021-01" db="EMBL/GenBank/DDBJ databases">
        <authorList>
            <person name="Corre E."/>
            <person name="Pelletier E."/>
            <person name="Niang G."/>
            <person name="Scheremetjew M."/>
            <person name="Finn R."/>
            <person name="Kale V."/>
            <person name="Holt S."/>
            <person name="Cochrane G."/>
            <person name="Meng A."/>
            <person name="Brown T."/>
            <person name="Cohen L."/>
        </authorList>
    </citation>
    <scope>NUCLEOTIDE SEQUENCE</scope>
    <source>
        <strain evidence="4">SAG 63-3</strain>
    </source>
</reference>
<feature type="compositionally biased region" description="Basic residues" evidence="2">
    <location>
        <begin position="663"/>
        <end position="678"/>
    </location>
</feature>
<accession>A0A6U0V2M0</accession>
<feature type="region of interest" description="Disordered" evidence="2">
    <location>
        <begin position="448"/>
        <end position="679"/>
    </location>
</feature>
<feature type="domain" description="C2H2-type" evidence="3">
    <location>
        <begin position="6"/>
        <end position="34"/>
    </location>
</feature>
<keyword evidence="1" id="KW-0863">Zinc-finger</keyword>
<evidence type="ECO:0000313" key="4">
    <source>
        <dbReference type="EMBL" id="CAD8770209.1"/>
    </source>
</evidence>
<feature type="compositionally biased region" description="Polar residues" evidence="2">
    <location>
        <begin position="379"/>
        <end position="390"/>
    </location>
</feature>
<feature type="compositionally biased region" description="Low complexity" evidence="2">
    <location>
        <begin position="114"/>
        <end position="137"/>
    </location>
</feature>
<feature type="compositionally biased region" description="Polar residues" evidence="2">
    <location>
        <begin position="577"/>
        <end position="589"/>
    </location>
</feature>
<protein>
    <recommendedName>
        <fullName evidence="3">C2H2-type domain-containing protein</fullName>
    </recommendedName>
</protein>
<feature type="region of interest" description="Disordered" evidence="2">
    <location>
        <begin position="336"/>
        <end position="364"/>
    </location>
</feature>
<dbReference type="PROSITE" id="PS50157">
    <property type="entry name" value="ZINC_FINGER_C2H2_2"/>
    <property type="match status" value="1"/>
</dbReference>
<feature type="compositionally biased region" description="Low complexity" evidence="2">
    <location>
        <begin position="556"/>
        <end position="576"/>
    </location>
</feature>
<dbReference type="GO" id="GO:0008270">
    <property type="term" value="F:zinc ion binding"/>
    <property type="evidence" value="ECO:0007669"/>
    <property type="project" value="UniProtKB-KW"/>
</dbReference>
<evidence type="ECO:0000256" key="2">
    <source>
        <dbReference type="SAM" id="MobiDB-lite"/>
    </source>
</evidence>